<evidence type="ECO:0000313" key="12">
    <source>
        <dbReference type="Proteomes" id="UP000012073"/>
    </source>
</evidence>
<feature type="transmembrane region" description="Helical" evidence="9">
    <location>
        <begin position="503"/>
        <end position="523"/>
    </location>
</feature>
<dbReference type="OMA" id="FYLWFFL"/>
<dbReference type="GO" id="GO:0051117">
    <property type="term" value="F:ATPase binding"/>
    <property type="evidence" value="ECO:0007669"/>
    <property type="project" value="TreeGrafter"/>
</dbReference>
<feature type="transmembrane region" description="Helical" evidence="9">
    <location>
        <begin position="459"/>
        <end position="482"/>
    </location>
</feature>
<dbReference type="Pfam" id="PF01496">
    <property type="entry name" value="V_ATPase_I"/>
    <property type="match status" value="1"/>
</dbReference>
<evidence type="ECO:0000313" key="11">
    <source>
        <dbReference type="EMBL" id="CDF40536.1"/>
    </source>
</evidence>
<dbReference type="PIRSF" id="PIRSF001293">
    <property type="entry name" value="ATP6V0A1"/>
    <property type="match status" value="1"/>
</dbReference>
<dbReference type="STRING" id="2769.R7QSQ8"/>
<dbReference type="PhylomeDB" id="R7QSQ8"/>
<protein>
    <recommendedName>
        <fullName evidence="9">V-type proton ATPase subunit a</fullName>
    </recommendedName>
</protein>
<name>R7QSQ8_CHOCR</name>
<reference evidence="12" key="1">
    <citation type="journal article" date="2013" name="Proc. Natl. Acad. Sci. U.S.A.">
        <title>Genome structure and metabolic features in the red seaweed Chondrus crispus shed light on evolution of the Archaeplastida.</title>
        <authorList>
            <person name="Collen J."/>
            <person name="Porcel B."/>
            <person name="Carre W."/>
            <person name="Ball S.G."/>
            <person name="Chaparro C."/>
            <person name="Tonon T."/>
            <person name="Barbeyron T."/>
            <person name="Michel G."/>
            <person name="Noel B."/>
            <person name="Valentin K."/>
            <person name="Elias M."/>
            <person name="Artiguenave F."/>
            <person name="Arun A."/>
            <person name="Aury J.M."/>
            <person name="Barbosa-Neto J.F."/>
            <person name="Bothwell J.H."/>
            <person name="Bouget F.Y."/>
            <person name="Brillet L."/>
            <person name="Cabello-Hurtado F."/>
            <person name="Capella-Gutierrez S."/>
            <person name="Charrier B."/>
            <person name="Cladiere L."/>
            <person name="Cock J.M."/>
            <person name="Coelho S.M."/>
            <person name="Colleoni C."/>
            <person name="Czjzek M."/>
            <person name="Da Silva C."/>
            <person name="Delage L."/>
            <person name="Denoeud F."/>
            <person name="Deschamps P."/>
            <person name="Dittami S.M."/>
            <person name="Gabaldon T."/>
            <person name="Gachon C.M."/>
            <person name="Groisillier A."/>
            <person name="Herve C."/>
            <person name="Jabbari K."/>
            <person name="Katinka M."/>
            <person name="Kloareg B."/>
            <person name="Kowalczyk N."/>
            <person name="Labadie K."/>
            <person name="Leblanc C."/>
            <person name="Lopez P.J."/>
            <person name="McLachlan D.H."/>
            <person name="Meslet-Cladiere L."/>
            <person name="Moustafa A."/>
            <person name="Nehr Z."/>
            <person name="Nyvall Collen P."/>
            <person name="Panaud O."/>
            <person name="Partensky F."/>
            <person name="Poulain J."/>
            <person name="Rensing S.A."/>
            <person name="Rousvoal S."/>
            <person name="Samson G."/>
            <person name="Symeonidi A."/>
            <person name="Weissenbach J."/>
            <person name="Zambounis A."/>
            <person name="Wincker P."/>
            <person name="Boyen C."/>
        </authorList>
    </citation>
    <scope>NUCLEOTIDE SEQUENCE [LARGE SCALE GENOMIC DNA]</scope>
    <source>
        <strain evidence="12">cv. Stackhouse</strain>
    </source>
</reference>
<gene>
    <name evidence="11" type="ORF">CHC_T00010124001</name>
</gene>
<accession>R7QSQ8</accession>
<feature type="transmembrane region" description="Helical" evidence="9">
    <location>
        <begin position="693"/>
        <end position="710"/>
    </location>
</feature>
<comment type="similarity">
    <text evidence="2 9">Belongs to the V-ATPase 116 kDa subunit family.</text>
</comment>
<evidence type="ECO:0000256" key="1">
    <source>
        <dbReference type="ARBA" id="ARBA00004141"/>
    </source>
</evidence>
<feature type="transmembrane region" description="Helical" evidence="9">
    <location>
        <begin position="620"/>
        <end position="644"/>
    </location>
</feature>
<keyword evidence="12" id="KW-1185">Reference proteome</keyword>
<dbReference type="PANTHER" id="PTHR11629">
    <property type="entry name" value="VACUOLAR PROTON ATPASES"/>
    <property type="match status" value="1"/>
</dbReference>
<dbReference type="KEGG" id="ccp:CHC_T00010124001"/>
<proteinExistence type="inferred from homology"/>
<dbReference type="InterPro" id="IPR026028">
    <property type="entry name" value="V-type_ATPase_116kDa_su_euka"/>
</dbReference>
<feature type="transmembrane region" description="Helical" evidence="9">
    <location>
        <begin position="591"/>
        <end position="608"/>
    </location>
</feature>
<keyword evidence="3 9" id="KW-0813">Transport</keyword>
<evidence type="ECO:0000256" key="10">
    <source>
        <dbReference type="SAM" id="MobiDB-lite"/>
    </source>
</evidence>
<dbReference type="AlphaFoldDB" id="R7QSQ8"/>
<keyword evidence="5 9" id="KW-0375">Hydrogen ion transport</keyword>
<dbReference type="OrthoDB" id="10264220at2759"/>
<feature type="compositionally biased region" description="Low complexity" evidence="10">
    <location>
        <begin position="149"/>
        <end position="169"/>
    </location>
</feature>
<dbReference type="GO" id="GO:0007035">
    <property type="term" value="P:vacuolar acidification"/>
    <property type="evidence" value="ECO:0007669"/>
    <property type="project" value="TreeGrafter"/>
</dbReference>
<dbReference type="RefSeq" id="XP_005710830.1">
    <property type="nucleotide sequence ID" value="XM_005710773.1"/>
</dbReference>
<comment type="subcellular location">
    <subcellularLocation>
        <location evidence="1">Membrane</location>
        <topology evidence="1">Multi-pass membrane protein</topology>
    </subcellularLocation>
</comment>
<organism evidence="11 12">
    <name type="scientific">Chondrus crispus</name>
    <name type="common">Carrageen Irish moss</name>
    <name type="synonym">Polymorpha crispa</name>
    <dbReference type="NCBI Taxonomy" id="2769"/>
    <lineage>
        <taxon>Eukaryota</taxon>
        <taxon>Rhodophyta</taxon>
        <taxon>Florideophyceae</taxon>
        <taxon>Rhodymeniophycidae</taxon>
        <taxon>Gigartinales</taxon>
        <taxon>Gigartinaceae</taxon>
        <taxon>Chondrus</taxon>
    </lineage>
</organism>
<dbReference type="Gramene" id="CDF40536">
    <property type="protein sequence ID" value="CDF40536"/>
    <property type="gene ID" value="CHC_T00010124001"/>
</dbReference>
<dbReference type="EMBL" id="HG002195">
    <property type="protein sequence ID" value="CDF40536.1"/>
    <property type="molecule type" value="Genomic_DNA"/>
</dbReference>
<comment type="function">
    <text evidence="9">Essential component of the vacuolar proton pump (V-ATPase), a multimeric enzyme that catalyzes the translocation of protons across the membranes. Required for assembly and activity of the V-ATPase.</text>
</comment>
<evidence type="ECO:0000256" key="5">
    <source>
        <dbReference type="ARBA" id="ARBA00022781"/>
    </source>
</evidence>
<evidence type="ECO:0000256" key="7">
    <source>
        <dbReference type="ARBA" id="ARBA00023065"/>
    </source>
</evidence>
<keyword evidence="7 9" id="KW-0406">Ion transport</keyword>
<evidence type="ECO:0000256" key="6">
    <source>
        <dbReference type="ARBA" id="ARBA00022989"/>
    </source>
</evidence>
<sequence length="871" mass="97930">MRTNKVGTLFRSEDMVLVRLYFDRAAAHDTIDELGELGLVQFKDLNENQSAFQRTFSENVRRCDDMLRVIRYLTDQIKGTDHLTLAPSAFHGPGTGPTFRLDDLDGHLNSLEHSLLEMNGNAEAISTQYNETIELRCVLERAAEFFRSAPRMRNSSSPSPGPGARPQRGGRSGLIAGVMGEISALSDAPTIVVDDESDIDVSPNAFNSGFGAAGDSGLRMSSMLSFFTGTIDREKMSSFERVLFRATHGNCFVRFADIGGKLVDPESGEERDKSVFMVFFSGSAVKSKVSKICDAFNANRYVVPEDHASQMTALTHCRTRLADLEAIMETTASQRSEILRGVSQQVLSWTEKVKRDMGIFHTLNLLNYDTSHQLFIADVWCPESAQDDVRNALEIGRRRSNAQVPSVLEERPRGPKDVPPTYFKTNKFTEVFQSIVESYGVAKYQEVNPAPFTIITFPFLFAVMFGDIGHGILMTLFAAYLVRNERHYNALGKRMGEMMKTCYDGRYVILLMGIFSIYTGFIYNEFFAVPIDIFGSRWKYTAESEMACGIDNCVNPASVLPPLAPYPLGFDPAWKSSKTGLIFFNSYKMKLSIVLGVCQMVMGICLSYRNAKFFKQRIDIIHVFIPQMIFMNAIFGYLVFIIILKWFTDYNSAECIADPNCSPPDLKSVLIGMFMSPGNLPADMVMFPGQNTIQLFLTIAAVIAVPWMLFPKPLILRARHNNRKRYMRLADDEHSTPYDDDDNGEPFDFGEVFVHQMIHTIEFVLGAVSNTASYLRLWALSLAHAELSDVFLEKLIYGSVSSGNPIAMMIGFFMWVGATLGVLMFMESLSAFLHALRLHWVEFQNKFYLLHGDGKKFEPYTHTSAEEDDDP</sequence>
<evidence type="ECO:0000256" key="2">
    <source>
        <dbReference type="ARBA" id="ARBA00009904"/>
    </source>
</evidence>
<dbReference type="PANTHER" id="PTHR11629:SF63">
    <property type="entry name" value="V-TYPE PROTON ATPASE SUBUNIT A"/>
    <property type="match status" value="1"/>
</dbReference>
<keyword evidence="8 9" id="KW-0472">Membrane</keyword>
<evidence type="ECO:0000256" key="3">
    <source>
        <dbReference type="ARBA" id="ARBA00022448"/>
    </source>
</evidence>
<keyword evidence="6 9" id="KW-1133">Transmembrane helix</keyword>
<dbReference type="GO" id="GO:0046961">
    <property type="term" value="F:proton-transporting ATPase activity, rotational mechanism"/>
    <property type="evidence" value="ECO:0007669"/>
    <property type="project" value="InterPro"/>
</dbReference>
<dbReference type="GeneID" id="17318548"/>
<dbReference type="Proteomes" id="UP000012073">
    <property type="component" value="Unassembled WGS sequence"/>
</dbReference>
<keyword evidence="4 9" id="KW-0812">Transmembrane</keyword>
<feature type="transmembrane region" description="Helical" evidence="9">
    <location>
        <begin position="805"/>
        <end position="826"/>
    </location>
</feature>
<evidence type="ECO:0000256" key="8">
    <source>
        <dbReference type="ARBA" id="ARBA00023136"/>
    </source>
</evidence>
<feature type="region of interest" description="Disordered" evidence="10">
    <location>
        <begin position="149"/>
        <end position="172"/>
    </location>
</feature>
<evidence type="ECO:0000256" key="4">
    <source>
        <dbReference type="ARBA" id="ARBA00022692"/>
    </source>
</evidence>
<dbReference type="InterPro" id="IPR002490">
    <property type="entry name" value="V-ATPase_116kDa_su"/>
</dbReference>
<dbReference type="GO" id="GO:0000220">
    <property type="term" value="C:vacuolar proton-transporting V-type ATPase, V0 domain"/>
    <property type="evidence" value="ECO:0007669"/>
    <property type="project" value="InterPro"/>
</dbReference>
<evidence type="ECO:0000256" key="9">
    <source>
        <dbReference type="RuleBase" id="RU361189"/>
    </source>
</evidence>